<gene>
    <name evidence="1" type="ORF">DXZ20_20465</name>
</gene>
<organism evidence="1 2">
    <name type="scientific">Adonisia turfae CCMR0081</name>
    <dbReference type="NCBI Taxonomy" id="2292702"/>
    <lineage>
        <taxon>Bacteria</taxon>
        <taxon>Bacillati</taxon>
        <taxon>Cyanobacteriota</taxon>
        <taxon>Adonisia</taxon>
        <taxon>Adonisia turfae</taxon>
    </lineage>
</organism>
<dbReference type="Proteomes" id="UP000481033">
    <property type="component" value="Unassembled WGS sequence"/>
</dbReference>
<evidence type="ECO:0000313" key="1">
    <source>
        <dbReference type="EMBL" id="NEZ57975.1"/>
    </source>
</evidence>
<sequence length="75" mass="8636">MEMRTITVRVDTDTASAYEASSEIDRRKIDLLLNLKLKEVIRKIRSLEEVMEDMSRKAQERGLTPEILDAILAES</sequence>
<dbReference type="EMBL" id="QXHD01000004">
    <property type="protein sequence ID" value="NEZ57975.1"/>
    <property type="molecule type" value="Genomic_DNA"/>
</dbReference>
<proteinExistence type="predicted"/>
<protein>
    <submittedName>
        <fullName evidence="1">Uncharacterized protein</fullName>
    </submittedName>
</protein>
<accession>A0A6M0RNW9</accession>
<evidence type="ECO:0000313" key="2">
    <source>
        <dbReference type="Proteomes" id="UP000481033"/>
    </source>
</evidence>
<keyword evidence="2" id="KW-1185">Reference proteome</keyword>
<name>A0A6M0RNW9_9CYAN</name>
<comment type="caution">
    <text evidence="1">The sequence shown here is derived from an EMBL/GenBank/DDBJ whole genome shotgun (WGS) entry which is preliminary data.</text>
</comment>
<reference evidence="1 2" key="1">
    <citation type="journal article" date="2020" name="Microb. Ecol.">
        <title>Ecogenomics of the Marine Benthic Filamentous Cyanobacterium Adonisia.</title>
        <authorList>
            <person name="Walter J.M."/>
            <person name="Coutinho F.H."/>
            <person name="Leomil L."/>
            <person name="Hargreaves P.I."/>
            <person name="Campeao M.E."/>
            <person name="Vieira V.V."/>
            <person name="Silva B.S."/>
            <person name="Fistarol G.O."/>
            <person name="Salomon P.S."/>
            <person name="Sawabe T."/>
            <person name="Mino S."/>
            <person name="Hosokawa M."/>
            <person name="Miyashita H."/>
            <person name="Maruyama F."/>
            <person name="van Verk M.C."/>
            <person name="Dutilh B.E."/>
            <person name="Thompson C.C."/>
            <person name="Thompson F.L."/>
        </authorList>
    </citation>
    <scope>NUCLEOTIDE SEQUENCE [LARGE SCALE GENOMIC DNA]</scope>
    <source>
        <strain evidence="1 2">CCMR0081</strain>
    </source>
</reference>
<dbReference type="AlphaFoldDB" id="A0A6M0RNW9"/>